<protein>
    <recommendedName>
        <fullName evidence="3">Cupin domain-containing protein</fullName>
    </recommendedName>
</protein>
<comment type="caution">
    <text evidence="1">The sequence shown here is derived from an EMBL/GenBank/DDBJ whole genome shotgun (WGS) entry which is preliminary data.</text>
</comment>
<dbReference type="SUPFAM" id="SSF51182">
    <property type="entry name" value="RmlC-like cupins"/>
    <property type="match status" value="1"/>
</dbReference>
<evidence type="ECO:0008006" key="3">
    <source>
        <dbReference type="Google" id="ProtNLM"/>
    </source>
</evidence>
<dbReference type="InterPro" id="IPR014710">
    <property type="entry name" value="RmlC-like_jellyroll"/>
</dbReference>
<evidence type="ECO:0000313" key="2">
    <source>
        <dbReference type="Proteomes" id="UP000538147"/>
    </source>
</evidence>
<name>A0A841L722_9SPHN</name>
<keyword evidence="2" id="KW-1185">Reference proteome</keyword>
<gene>
    <name evidence="1" type="ORF">FHS79_000911</name>
</gene>
<proteinExistence type="predicted"/>
<dbReference type="PANTHER" id="PTHR36156:SF2">
    <property type="entry name" value="CUPIN TYPE-2 DOMAIN-CONTAINING PROTEIN"/>
    <property type="match status" value="1"/>
</dbReference>
<organism evidence="1 2">
    <name type="scientific">Polymorphobacter multimanifer</name>
    <dbReference type="NCBI Taxonomy" id="1070431"/>
    <lineage>
        <taxon>Bacteria</taxon>
        <taxon>Pseudomonadati</taxon>
        <taxon>Pseudomonadota</taxon>
        <taxon>Alphaproteobacteria</taxon>
        <taxon>Sphingomonadales</taxon>
        <taxon>Sphingosinicellaceae</taxon>
        <taxon>Polymorphobacter</taxon>
    </lineage>
</organism>
<dbReference type="Gene3D" id="2.60.120.10">
    <property type="entry name" value="Jelly Rolls"/>
    <property type="match status" value="1"/>
</dbReference>
<evidence type="ECO:0000313" key="1">
    <source>
        <dbReference type="EMBL" id="MBB6226753.1"/>
    </source>
</evidence>
<accession>A0A841L722</accession>
<sequence length="182" mass="19119">MSAFAQAMRRVVTGDGMDGRSVIILDGGPSASAGEADVGGLFEIWEDAAQGPLDPKDHADLGNSKAILGPRPGNVQVRWFVVAPLPEGVPKEALDAATREAFATVGGAHHIIDQSRASAMHETQSLDIICLLQGDVSLVLEGTETRIKPGQVVIQRGTNHAWVAHGGPALLLAVLIDRPLVR</sequence>
<dbReference type="InterPro" id="IPR047142">
    <property type="entry name" value="OryJ/VirC-like"/>
</dbReference>
<dbReference type="PANTHER" id="PTHR36156">
    <property type="entry name" value="SLR2101 PROTEIN"/>
    <property type="match status" value="1"/>
</dbReference>
<dbReference type="Proteomes" id="UP000538147">
    <property type="component" value="Unassembled WGS sequence"/>
</dbReference>
<dbReference type="AlphaFoldDB" id="A0A841L722"/>
<reference evidence="1 2" key="1">
    <citation type="submission" date="2020-08" db="EMBL/GenBank/DDBJ databases">
        <title>Genomic Encyclopedia of Type Strains, Phase IV (KMG-IV): sequencing the most valuable type-strain genomes for metagenomic binning, comparative biology and taxonomic classification.</title>
        <authorList>
            <person name="Goeker M."/>
        </authorList>
    </citation>
    <scope>NUCLEOTIDE SEQUENCE [LARGE SCALE GENOMIC DNA]</scope>
    <source>
        <strain evidence="1 2">DSM 102189</strain>
    </source>
</reference>
<dbReference type="InterPro" id="IPR011051">
    <property type="entry name" value="RmlC_Cupin_sf"/>
</dbReference>
<dbReference type="EMBL" id="JACIIV010000005">
    <property type="protein sequence ID" value="MBB6226753.1"/>
    <property type="molecule type" value="Genomic_DNA"/>
</dbReference>
<dbReference type="RefSeq" id="WP_207792215.1">
    <property type="nucleotide sequence ID" value="NZ_JACIIV010000005.1"/>
</dbReference>